<dbReference type="GO" id="GO:0016779">
    <property type="term" value="F:nucleotidyltransferase activity"/>
    <property type="evidence" value="ECO:0007669"/>
    <property type="project" value="UniProtKB-KW"/>
</dbReference>
<dbReference type="PANTHER" id="PTHR46173">
    <property type="entry name" value="CCA TRNA NUCLEOTIDYLTRANSFERASE 1, MITOCHONDRIAL"/>
    <property type="match status" value="1"/>
</dbReference>
<accession>A0A9D1I4T1</accession>
<dbReference type="Pfam" id="PF12627">
    <property type="entry name" value="PolyA_pol_RNAbd"/>
    <property type="match status" value="1"/>
</dbReference>
<name>A0A9D1I4T1_9FIRM</name>
<dbReference type="GO" id="GO:0008033">
    <property type="term" value="P:tRNA processing"/>
    <property type="evidence" value="ECO:0007669"/>
    <property type="project" value="UniProtKB-KW"/>
</dbReference>
<keyword evidence="4" id="KW-0548">Nucleotidyltransferase</keyword>
<dbReference type="Proteomes" id="UP000824091">
    <property type="component" value="Unassembled WGS sequence"/>
</dbReference>
<evidence type="ECO:0000313" key="12">
    <source>
        <dbReference type="Proteomes" id="UP000824091"/>
    </source>
</evidence>
<organism evidence="11 12">
    <name type="scientific">Candidatus Fimisoma avicola</name>
    <dbReference type="NCBI Taxonomy" id="2840826"/>
    <lineage>
        <taxon>Bacteria</taxon>
        <taxon>Bacillati</taxon>
        <taxon>Bacillota</taxon>
        <taxon>Clostridia</taxon>
        <taxon>Eubacteriales</taxon>
        <taxon>Candidatus Fimisoma</taxon>
    </lineage>
</organism>
<dbReference type="InterPro" id="IPR002646">
    <property type="entry name" value="PolA_pol_head_dom"/>
</dbReference>
<evidence type="ECO:0000256" key="2">
    <source>
        <dbReference type="ARBA" id="ARBA00022679"/>
    </source>
</evidence>
<keyword evidence="7" id="KW-0460">Magnesium</keyword>
<keyword evidence="6" id="KW-0547">Nucleotide-binding</keyword>
<evidence type="ECO:0000259" key="9">
    <source>
        <dbReference type="Pfam" id="PF01743"/>
    </source>
</evidence>
<comment type="caution">
    <text evidence="11">The sequence shown here is derived from an EMBL/GenBank/DDBJ whole genome shotgun (WGS) entry which is preliminary data.</text>
</comment>
<dbReference type="SUPFAM" id="SSF81891">
    <property type="entry name" value="Poly A polymerase C-terminal region-like"/>
    <property type="match status" value="1"/>
</dbReference>
<dbReference type="GO" id="GO:0000049">
    <property type="term" value="F:tRNA binding"/>
    <property type="evidence" value="ECO:0007669"/>
    <property type="project" value="TreeGrafter"/>
</dbReference>
<comment type="cofactor">
    <cofactor evidence="1">
        <name>Mg(2+)</name>
        <dbReference type="ChEBI" id="CHEBI:18420"/>
    </cofactor>
</comment>
<proteinExistence type="inferred from homology"/>
<keyword evidence="5" id="KW-0479">Metal-binding</keyword>
<dbReference type="PANTHER" id="PTHR46173:SF1">
    <property type="entry name" value="CCA TRNA NUCLEOTIDYLTRANSFERASE 1, MITOCHONDRIAL"/>
    <property type="match status" value="1"/>
</dbReference>
<keyword evidence="3" id="KW-0819">tRNA processing</keyword>
<dbReference type="GO" id="GO:0046872">
    <property type="term" value="F:metal ion binding"/>
    <property type="evidence" value="ECO:0007669"/>
    <property type="project" value="UniProtKB-KW"/>
</dbReference>
<evidence type="ECO:0000259" key="10">
    <source>
        <dbReference type="Pfam" id="PF12627"/>
    </source>
</evidence>
<dbReference type="InterPro" id="IPR032828">
    <property type="entry name" value="PolyA_RNA-bd"/>
</dbReference>
<keyword evidence="8" id="KW-0694">RNA-binding</keyword>
<reference evidence="11" key="2">
    <citation type="journal article" date="2021" name="PeerJ">
        <title>Extensive microbial diversity within the chicken gut microbiome revealed by metagenomics and culture.</title>
        <authorList>
            <person name="Gilroy R."/>
            <person name="Ravi A."/>
            <person name="Getino M."/>
            <person name="Pursley I."/>
            <person name="Horton D.L."/>
            <person name="Alikhan N.F."/>
            <person name="Baker D."/>
            <person name="Gharbi K."/>
            <person name="Hall N."/>
            <person name="Watson M."/>
            <person name="Adriaenssens E.M."/>
            <person name="Foster-Nyarko E."/>
            <person name="Jarju S."/>
            <person name="Secka A."/>
            <person name="Antonio M."/>
            <person name="Oren A."/>
            <person name="Chaudhuri R.R."/>
            <person name="La Ragione R."/>
            <person name="Hildebrand F."/>
            <person name="Pallen M.J."/>
        </authorList>
    </citation>
    <scope>NUCLEOTIDE SEQUENCE</scope>
    <source>
        <strain evidence="11">11300</strain>
    </source>
</reference>
<evidence type="ECO:0000256" key="5">
    <source>
        <dbReference type="ARBA" id="ARBA00022723"/>
    </source>
</evidence>
<dbReference type="Gene3D" id="3.30.460.10">
    <property type="entry name" value="Beta Polymerase, domain 2"/>
    <property type="match status" value="1"/>
</dbReference>
<evidence type="ECO:0000256" key="1">
    <source>
        <dbReference type="ARBA" id="ARBA00001946"/>
    </source>
</evidence>
<dbReference type="EMBL" id="DVMO01000081">
    <property type="protein sequence ID" value="HIU27822.1"/>
    <property type="molecule type" value="Genomic_DNA"/>
</dbReference>
<dbReference type="InterPro" id="IPR043519">
    <property type="entry name" value="NT_sf"/>
</dbReference>
<keyword evidence="2 8" id="KW-0808">Transferase</keyword>
<evidence type="ECO:0000256" key="6">
    <source>
        <dbReference type="ARBA" id="ARBA00022741"/>
    </source>
</evidence>
<dbReference type="Gene3D" id="1.10.3090.10">
    <property type="entry name" value="cca-adding enzyme, domain 2"/>
    <property type="match status" value="1"/>
</dbReference>
<comment type="similarity">
    <text evidence="8">Belongs to the tRNA nucleotidyltransferase/poly(A) polymerase family.</text>
</comment>
<evidence type="ECO:0000256" key="7">
    <source>
        <dbReference type="ARBA" id="ARBA00022842"/>
    </source>
</evidence>
<evidence type="ECO:0000256" key="8">
    <source>
        <dbReference type="RuleBase" id="RU003953"/>
    </source>
</evidence>
<sequence>MNRLSGENLIGMVPQPVLSALQALENAGYEAFMVGGCVRDMAMGQKPSDWDIATSAQPEQIKAVFSKEKTVDTGIKHGTVTVISENLAMEITTYRTEGTYSDHRHPDVVEYTQDAALDLARRDFTINAMALDRQGRLTDLSGGLDDICRRMVRCVGDPQKRFEEDALRIMRALRFSSRLDFDIERETLAAARSCGHLLRQVSPERLRDELTGILCGHRAGRLIYEEAELMANVIPELLPCKGFDQKNSHHIYDVLGHIAAAIDSIRAAAGSTEHVSHEDEEQA</sequence>
<feature type="non-terminal residue" evidence="11">
    <location>
        <position position="283"/>
    </location>
</feature>
<evidence type="ECO:0008006" key="13">
    <source>
        <dbReference type="Google" id="ProtNLM"/>
    </source>
</evidence>
<dbReference type="GO" id="GO:0000166">
    <property type="term" value="F:nucleotide binding"/>
    <property type="evidence" value="ECO:0007669"/>
    <property type="project" value="UniProtKB-KW"/>
</dbReference>
<dbReference type="SUPFAM" id="SSF81301">
    <property type="entry name" value="Nucleotidyltransferase"/>
    <property type="match status" value="1"/>
</dbReference>
<dbReference type="InterPro" id="IPR050264">
    <property type="entry name" value="Bact_CCA-adding_enz_type3_sf"/>
</dbReference>
<dbReference type="Pfam" id="PF01743">
    <property type="entry name" value="PolyA_pol"/>
    <property type="match status" value="1"/>
</dbReference>
<feature type="domain" description="Poly A polymerase head" evidence="9">
    <location>
        <begin position="31"/>
        <end position="153"/>
    </location>
</feature>
<evidence type="ECO:0000256" key="3">
    <source>
        <dbReference type="ARBA" id="ARBA00022694"/>
    </source>
</evidence>
<evidence type="ECO:0000313" key="11">
    <source>
        <dbReference type="EMBL" id="HIU27822.1"/>
    </source>
</evidence>
<gene>
    <name evidence="11" type="ORF">IAD16_05535</name>
</gene>
<protein>
    <recommendedName>
        <fullName evidence="13">CCA tRNA nucleotidyltransferase</fullName>
    </recommendedName>
</protein>
<evidence type="ECO:0000256" key="4">
    <source>
        <dbReference type="ARBA" id="ARBA00022695"/>
    </source>
</evidence>
<dbReference type="CDD" id="cd05398">
    <property type="entry name" value="NT_ClassII-CCAase"/>
    <property type="match status" value="1"/>
</dbReference>
<dbReference type="AlphaFoldDB" id="A0A9D1I4T1"/>
<feature type="domain" description="tRNA nucleotidyltransferase/poly(A) polymerase RNA and SrmB- binding" evidence="10">
    <location>
        <begin position="180"/>
        <end position="237"/>
    </location>
</feature>
<reference evidence="11" key="1">
    <citation type="submission" date="2020-10" db="EMBL/GenBank/DDBJ databases">
        <authorList>
            <person name="Gilroy R."/>
        </authorList>
    </citation>
    <scope>NUCLEOTIDE SEQUENCE</scope>
    <source>
        <strain evidence="11">11300</strain>
    </source>
</reference>